<keyword evidence="1" id="KW-0175">Coiled coil</keyword>
<evidence type="ECO:0000256" key="1">
    <source>
        <dbReference type="SAM" id="Coils"/>
    </source>
</evidence>
<organism evidence="2">
    <name type="scientific">Tanacetum cinerariifolium</name>
    <name type="common">Dalmatian daisy</name>
    <name type="synonym">Chrysanthemum cinerariifolium</name>
    <dbReference type="NCBI Taxonomy" id="118510"/>
    <lineage>
        <taxon>Eukaryota</taxon>
        <taxon>Viridiplantae</taxon>
        <taxon>Streptophyta</taxon>
        <taxon>Embryophyta</taxon>
        <taxon>Tracheophyta</taxon>
        <taxon>Spermatophyta</taxon>
        <taxon>Magnoliopsida</taxon>
        <taxon>eudicotyledons</taxon>
        <taxon>Gunneridae</taxon>
        <taxon>Pentapetalae</taxon>
        <taxon>asterids</taxon>
        <taxon>campanulids</taxon>
        <taxon>Asterales</taxon>
        <taxon>Asteraceae</taxon>
        <taxon>Asteroideae</taxon>
        <taxon>Anthemideae</taxon>
        <taxon>Anthemidinae</taxon>
        <taxon>Tanacetum</taxon>
    </lineage>
</organism>
<accession>A0A699HNN8</accession>
<evidence type="ECO:0000313" key="2">
    <source>
        <dbReference type="EMBL" id="GEY54046.1"/>
    </source>
</evidence>
<dbReference type="AlphaFoldDB" id="A0A699HNN8"/>
<proteinExistence type="predicted"/>
<protein>
    <submittedName>
        <fullName evidence="2">Uncharacterized protein</fullName>
    </submittedName>
</protein>
<feature type="coiled-coil region" evidence="1">
    <location>
        <begin position="30"/>
        <end position="64"/>
    </location>
</feature>
<name>A0A699HNN8_TANCI</name>
<reference evidence="2" key="1">
    <citation type="journal article" date="2019" name="Sci. Rep.">
        <title>Draft genome of Tanacetum cinerariifolium, the natural source of mosquito coil.</title>
        <authorList>
            <person name="Yamashiro T."/>
            <person name="Shiraishi A."/>
            <person name="Satake H."/>
            <person name="Nakayama K."/>
        </authorList>
    </citation>
    <scope>NUCLEOTIDE SEQUENCE</scope>
</reference>
<gene>
    <name evidence="2" type="ORF">Tci_426020</name>
</gene>
<sequence>MLYHYKLGLSQVEARLAEFKNQEIKFCEKIRGLEFNVECKNNRIERLTNKLEELKKEKEGLESKLTVYSPPKKDISWTGLPKFADDTITDNSRPFPSIEIDRADVKTNKVEAAKKPYVKYAKMYRNTHKSPKFDHLAYNCGLWVEKGKSWPKNNYTHKSMSPRTGFRNTGRTSIVNRPNMNVAQPKRTSFAKPTNSYVRRPFHGRSAVRTQS</sequence>
<dbReference type="EMBL" id="BKCJ010187243">
    <property type="protein sequence ID" value="GEY54046.1"/>
    <property type="molecule type" value="Genomic_DNA"/>
</dbReference>
<comment type="caution">
    <text evidence="2">The sequence shown here is derived from an EMBL/GenBank/DDBJ whole genome shotgun (WGS) entry which is preliminary data.</text>
</comment>